<dbReference type="SUPFAM" id="SSF88946">
    <property type="entry name" value="Sigma2 domain of RNA polymerase sigma factors"/>
    <property type="match status" value="1"/>
</dbReference>
<dbReference type="PANTHER" id="PTHR43133:SF46">
    <property type="entry name" value="RNA POLYMERASE SIGMA-70 FACTOR ECF SUBFAMILY"/>
    <property type="match status" value="1"/>
</dbReference>
<dbReference type="Gene3D" id="1.10.1740.10">
    <property type="match status" value="1"/>
</dbReference>
<dbReference type="GO" id="GO:0006352">
    <property type="term" value="P:DNA-templated transcription initiation"/>
    <property type="evidence" value="ECO:0007669"/>
    <property type="project" value="InterPro"/>
</dbReference>
<evidence type="ECO:0000256" key="2">
    <source>
        <dbReference type="ARBA" id="ARBA00023015"/>
    </source>
</evidence>
<dbReference type="SUPFAM" id="SSF88659">
    <property type="entry name" value="Sigma3 and sigma4 domains of RNA polymerase sigma factors"/>
    <property type="match status" value="1"/>
</dbReference>
<dbReference type="InterPro" id="IPR039425">
    <property type="entry name" value="RNA_pol_sigma-70-like"/>
</dbReference>
<dbReference type="Proteomes" id="UP000662373">
    <property type="component" value="Unassembled WGS sequence"/>
</dbReference>
<dbReference type="PANTHER" id="PTHR43133">
    <property type="entry name" value="RNA POLYMERASE ECF-TYPE SIGMA FACTO"/>
    <property type="match status" value="1"/>
</dbReference>
<evidence type="ECO:0000256" key="4">
    <source>
        <dbReference type="ARBA" id="ARBA00023163"/>
    </source>
</evidence>
<name>A0A934KX47_9FLAO</name>
<dbReference type="InterPro" id="IPR013325">
    <property type="entry name" value="RNA_pol_sigma_r2"/>
</dbReference>
<dbReference type="InterPro" id="IPR036388">
    <property type="entry name" value="WH-like_DNA-bd_sf"/>
</dbReference>
<organism evidence="6 7">
    <name type="scientific">Gelidibacter salicanalis</name>
    <dbReference type="NCBI Taxonomy" id="291193"/>
    <lineage>
        <taxon>Bacteria</taxon>
        <taxon>Pseudomonadati</taxon>
        <taxon>Bacteroidota</taxon>
        <taxon>Flavobacteriia</taxon>
        <taxon>Flavobacteriales</taxon>
        <taxon>Flavobacteriaceae</taxon>
        <taxon>Gelidibacter</taxon>
    </lineage>
</organism>
<dbReference type="NCBIfam" id="TIGR02985">
    <property type="entry name" value="Sig70_bacteroi1"/>
    <property type="match status" value="1"/>
</dbReference>
<dbReference type="PRINTS" id="PR00038">
    <property type="entry name" value="HTHLUXR"/>
</dbReference>
<dbReference type="GO" id="GO:0016987">
    <property type="term" value="F:sigma factor activity"/>
    <property type="evidence" value="ECO:0007669"/>
    <property type="project" value="UniProtKB-KW"/>
</dbReference>
<evidence type="ECO:0000256" key="3">
    <source>
        <dbReference type="ARBA" id="ARBA00023082"/>
    </source>
</evidence>
<evidence type="ECO:0000313" key="6">
    <source>
        <dbReference type="EMBL" id="MBJ7882483.1"/>
    </source>
</evidence>
<dbReference type="InterPro" id="IPR014327">
    <property type="entry name" value="RNA_pol_sigma70_bacteroid"/>
</dbReference>
<accession>A0A934KX47</accession>
<proteinExistence type="inferred from homology"/>
<dbReference type="GO" id="GO:0003677">
    <property type="term" value="F:DNA binding"/>
    <property type="evidence" value="ECO:0007669"/>
    <property type="project" value="InterPro"/>
</dbReference>
<comment type="caution">
    <text evidence="6">The sequence shown here is derived from an EMBL/GenBank/DDBJ whole genome shotgun (WGS) entry which is preliminary data.</text>
</comment>
<comment type="similarity">
    <text evidence="1">Belongs to the sigma-70 factor family. ECF subfamily.</text>
</comment>
<reference evidence="6 7" key="1">
    <citation type="submission" date="2020-09" db="EMBL/GenBank/DDBJ databases">
        <title>Draft genome of Gelidibacter salicanalis PAMC21136.</title>
        <authorList>
            <person name="Park H."/>
        </authorList>
    </citation>
    <scope>NUCLEOTIDE SEQUENCE [LARGE SCALE GENOMIC DNA]</scope>
    <source>
        <strain evidence="6 7">PAMC21136</strain>
    </source>
</reference>
<dbReference type="RefSeq" id="WP_199602546.1">
    <property type="nucleotide sequence ID" value="NZ_JAEHJZ010000047.1"/>
</dbReference>
<dbReference type="NCBIfam" id="TIGR02937">
    <property type="entry name" value="sigma70-ECF"/>
    <property type="match status" value="1"/>
</dbReference>
<evidence type="ECO:0000256" key="1">
    <source>
        <dbReference type="ARBA" id="ARBA00010641"/>
    </source>
</evidence>
<feature type="domain" description="HTH luxR-type" evidence="5">
    <location>
        <begin position="119"/>
        <end position="177"/>
    </location>
</feature>
<sequence>MERIKCSDKVSFGILYNRLWEPMYVKAYSITGDKNLAKDIVQDIWISVWERKATIANENIEGYLFRAVRYKVYNEFRNSKYRNMLIEEFVRNYNLPIEANSIDQDFQLKHTEKKIRSSVMSLPTRCKEVFELSRFDGMKNHEIAKKLNISQRTVETHISNALKVLRKHTALILTISIRILHEFL</sequence>
<keyword evidence="2" id="KW-0805">Transcription regulation</keyword>
<dbReference type="InterPro" id="IPR013324">
    <property type="entry name" value="RNA_pol_sigma_r3/r4-like"/>
</dbReference>
<keyword evidence="3" id="KW-0731">Sigma factor</keyword>
<gene>
    <name evidence="6" type="ORF">JEM65_17750</name>
</gene>
<evidence type="ECO:0000259" key="5">
    <source>
        <dbReference type="SMART" id="SM00421"/>
    </source>
</evidence>
<dbReference type="SMART" id="SM00421">
    <property type="entry name" value="HTH_LUXR"/>
    <property type="match status" value="1"/>
</dbReference>
<dbReference type="AlphaFoldDB" id="A0A934KX47"/>
<dbReference type="Gene3D" id="1.10.10.10">
    <property type="entry name" value="Winged helix-like DNA-binding domain superfamily/Winged helix DNA-binding domain"/>
    <property type="match status" value="1"/>
</dbReference>
<dbReference type="EMBL" id="JAEHJZ010000047">
    <property type="protein sequence ID" value="MBJ7882483.1"/>
    <property type="molecule type" value="Genomic_DNA"/>
</dbReference>
<evidence type="ECO:0000313" key="7">
    <source>
        <dbReference type="Proteomes" id="UP000662373"/>
    </source>
</evidence>
<dbReference type="InterPro" id="IPR000792">
    <property type="entry name" value="Tscrpt_reg_LuxR_C"/>
</dbReference>
<keyword evidence="7" id="KW-1185">Reference proteome</keyword>
<dbReference type="InterPro" id="IPR014284">
    <property type="entry name" value="RNA_pol_sigma-70_dom"/>
</dbReference>
<dbReference type="Pfam" id="PF04542">
    <property type="entry name" value="Sigma70_r2"/>
    <property type="match status" value="1"/>
</dbReference>
<keyword evidence="4" id="KW-0804">Transcription</keyword>
<dbReference type="InterPro" id="IPR013249">
    <property type="entry name" value="RNA_pol_sigma70_r4_t2"/>
</dbReference>
<protein>
    <submittedName>
        <fullName evidence="6">RNA polymerase sigma-70 factor</fullName>
    </submittedName>
</protein>
<dbReference type="InterPro" id="IPR007627">
    <property type="entry name" value="RNA_pol_sigma70_r2"/>
</dbReference>
<dbReference type="Pfam" id="PF08281">
    <property type="entry name" value="Sigma70_r4_2"/>
    <property type="match status" value="1"/>
</dbReference>